<dbReference type="EMBL" id="JAKWBL010000004">
    <property type="protein sequence ID" value="MCH5600094.1"/>
    <property type="molecule type" value="Genomic_DNA"/>
</dbReference>
<evidence type="ECO:0008006" key="4">
    <source>
        <dbReference type="Google" id="ProtNLM"/>
    </source>
</evidence>
<dbReference type="PROSITE" id="PS51257">
    <property type="entry name" value="PROKAR_LIPOPROTEIN"/>
    <property type="match status" value="1"/>
</dbReference>
<name>A0ABS9SPM6_9BACT</name>
<dbReference type="RefSeq" id="WP_240832108.1">
    <property type="nucleotide sequence ID" value="NZ_JAKWBL010000004.1"/>
</dbReference>
<evidence type="ECO:0000256" key="1">
    <source>
        <dbReference type="SAM" id="SignalP"/>
    </source>
</evidence>
<evidence type="ECO:0000313" key="3">
    <source>
        <dbReference type="Proteomes" id="UP001202248"/>
    </source>
</evidence>
<feature type="signal peptide" evidence="1">
    <location>
        <begin position="1"/>
        <end position="17"/>
    </location>
</feature>
<sequence>MKKIIIALISLTTFVIACSPKASKSNALAASIDAGGAIISSAKCTKCHHDETAHIPKHTFAEQEKLMLAMSKKRNCLNRRQVILWLT</sequence>
<gene>
    <name evidence="2" type="ORF">MKP09_20315</name>
</gene>
<keyword evidence="1" id="KW-0732">Signal</keyword>
<reference evidence="2 3" key="1">
    <citation type="submission" date="2022-02" db="EMBL/GenBank/DDBJ databases">
        <authorList>
            <person name="Min J."/>
        </authorList>
    </citation>
    <scope>NUCLEOTIDE SEQUENCE [LARGE SCALE GENOMIC DNA]</scope>
    <source>
        <strain evidence="2 3">GR10-1</strain>
    </source>
</reference>
<feature type="chain" id="PRO_5046821254" description="Cytochrome c domain-containing protein" evidence="1">
    <location>
        <begin position="18"/>
        <end position="87"/>
    </location>
</feature>
<organism evidence="2 3">
    <name type="scientific">Niabella ginsengisoli</name>
    <dbReference type="NCBI Taxonomy" id="522298"/>
    <lineage>
        <taxon>Bacteria</taxon>
        <taxon>Pseudomonadati</taxon>
        <taxon>Bacteroidota</taxon>
        <taxon>Chitinophagia</taxon>
        <taxon>Chitinophagales</taxon>
        <taxon>Chitinophagaceae</taxon>
        <taxon>Niabella</taxon>
    </lineage>
</organism>
<protein>
    <recommendedName>
        <fullName evidence="4">Cytochrome c domain-containing protein</fullName>
    </recommendedName>
</protein>
<evidence type="ECO:0000313" key="2">
    <source>
        <dbReference type="EMBL" id="MCH5600094.1"/>
    </source>
</evidence>
<proteinExistence type="predicted"/>
<comment type="caution">
    <text evidence="2">The sequence shown here is derived from an EMBL/GenBank/DDBJ whole genome shotgun (WGS) entry which is preliminary data.</text>
</comment>
<accession>A0ABS9SPM6</accession>
<dbReference type="Proteomes" id="UP001202248">
    <property type="component" value="Unassembled WGS sequence"/>
</dbReference>
<keyword evidence="3" id="KW-1185">Reference proteome</keyword>